<name>B6Q9Z7_TALMQ</name>
<gene>
    <name evidence="1" type="ORF">PMAA_063080</name>
</gene>
<organism evidence="1 2">
    <name type="scientific">Talaromyces marneffei (strain ATCC 18224 / CBS 334.59 / QM 7333)</name>
    <name type="common">Penicillium marneffei</name>
    <dbReference type="NCBI Taxonomy" id="441960"/>
    <lineage>
        <taxon>Eukaryota</taxon>
        <taxon>Fungi</taxon>
        <taxon>Dikarya</taxon>
        <taxon>Ascomycota</taxon>
        <taxon>Pezizomycotina</taxon>
        <taxon>Eurotiomycetes</taxon>
        <taxon>Eurotiomycetidae</taxon>
        <taxon>Eurotiales</taxon>
        <taxon>Trichocomaceae</taxon>
        <taxon>Talaromyces</taxon>
        <taxon>Talaromyces sect. Talaromyces</taxon>
    </lineage>
</organism>
<protein>
    <recommendedName>
        <fullName evidence="3">F-box domain-containing protein</fullName>
    </recommendedName>
</protein>
<evidence type="ECO:0008006" key="3">
    <source>
        <dbReference type="Google" id="ProtNLM"/>
    </source>
</evidence>
<dbReference type="HOGENOM" id="CLU_146181_0_0_1"/>
<accession>B6Q9Z7</accession>
<dbReference type="EMBL" id="DS995900">
    <property type="protein sequence ID" value="EEA25189.1"/>
    <property type="molecule type" value="Genomic_DNA"/>
</dbReference>
<dbReference type="OrthoDB" id="4222246at2759"/>
<evidence type="ECO:0000313" key="2">
    <source>
        <dbReference type="Proteomes" id="UP000001294"/>
    </source>
</evidence>
<evidence type="ECO:0000313" key="1">
    <source>
        <dbReference type="EMBL" id="EEA25189.1"/>
    </source>
</evidence>
<keyword evidence="2" id="KW-1185">Reference proteome</keyword>
<proteinExistence type="predicted"/>
<dbReference type="VEuPathDB" id="FungiDB:PMAA_063080"/>
<sequence>MTSESNSAITRKNYNLLLNLPLELLLVIMDSLDSIYTLKALLDAFPNELLPLFKAHSKSILNTIFWRPVRHYSDESGVVYRWMIRELELEYLFKSPVEEGEQGVGNGGAVGYGNGTTAQAAETDYRKDMWEGFRRKIRDRFIFSDGNDID</sequence>
<dbReference type="Proteomes" id="UP000001294">
    <property type="component" value="Unassembled WGS sequence"/>
</dbReference>
<dbReference type="AlphaFoldDB" id="B6Q9Z7"/>
<reference evidence="2" key="1">
    <citation type="journal article" date="2015" name="Genome Announc.">
        <title>Genome sequence of the AIDS-associated pathogen Penicillium marneffei (ATCC18224) and its near taxonomic relative Talaromyces stipitatus (ATCC10500).</title>
        <authorList>
            <person name="Nierman W.C."/>
            <person name="Fedorova-Abrams N.D."/>
            <person name="Andrianopoulos A."/>
        </authorList>
    </citation>
    <scope>NUCLEOTIDE SEQUENCE [LARGE SCALE GENOMIC DNA]</scope>
    <source>
        <strain evidence="2">ATCC 18224 / CBS 334.59 / QM 7333</strain>
    </source>
</reference>